<accession>A0ABX8CJJ8</accession>
<protein>
    <submittedName>
        <fullName evidence="2">Uncharacterized protein</fullName>
    </submittedName>
</protein>
<proteinExistence type="predicted"/>
<dbReference type="EMBL" id="CP074371">
    <property type="protein sequence ID" value="QVI20136.1"/>
    <property type="molecule type" value="Genomic_DNA"/>
</dbReference>
<keyword evidence="3" id="KW-1185">Reference proteome</keyword>
<evidence type="ECO:0000256" key="1">
    <source>
        <dbReference type="SAM" id="SignalP"/>
    </source>
</evidence>
<evidence type="ECO:0000313" key="2">
    <source>
        <dbReference type="EMBL" id="QVI20136.1"/>
    </source>
</evidence>
<keyword evidence="1" id="KW-0732">Signal</keyword>
<feature type="chain" id="PRO_5047506789" evidence="1">
    <location>
        <begin position="34"/>
        <end position="70"/>
    </location>
</feature>
<sequence length="70" mass="7253">MIRRRTRRRSLAIVGAVCLAAAALVAVTMPATAESDDVAILVSGQFTQPLAPSLFCDAAVLNSPGERLAA</sequence>
<feature type="signal peptide" evidence="1">
    <location>
        <begin position="1"/>
        <end position="33"/>
    </location>
</feature>
<dbReference type="InterPro" id="IPR006311">
    <property type="entry name" value="TAT_signal"/>
</dbReference>
<name>A0ABX8CJJ8_9NOCA</name>
<dbReference type="Proteomes" id="UP000683310">
    <property type="component" value="Chromosome"/>
</dbReference>
<evidence type="ECO:0000313" key="3">
    <source>
        <dbReference type="Proteomes" id="UP000683310"/>
    </source>
</evidence>
<organism evidence="2 3">
    <name type="scientific">Nocardia tengchongensis</name>
    <dbReference type="NCBI Taxonomy" id="2055889"/>
    <lineage>
        <taxon>Bacteria</taxon>
        <taxon>Bacillati</taxon>
        <taxon>Actinomycetota</taxon>
        <taxon>Actinomycetes</taxon>
        <taxon>Mycobacteriales</taxon>
        <taxon>Nocardiaceae</taxon>
        <taxon>Nocardia</taxon>
    </lineage>
</organism>
<gene>
    <name evidence="2" type="ORF">KHQ06_28390</name>
</gene>
<dbReference type="PROSITE" id="PS51318">
    <property type="entry name" value="TAT"/>
    <property type="match status" value="1"/>
</dbReference>
<reference evidence="2 3" key="1">
    <citation type="submission" date="2021-04" db="EMBL/GenBank/DDBJ databases">
        <title>Nocardia tengchongensis.</title>
        <authorList>
            <person name="Zhuang k."/>
            <person name="Ran Y."/>
            <person name="Li W."/>
        </authorList>
    </citation>
    <scope>NUCLEOTIDE SEQUENCE [LARGE SCALE GENOMIC DNA]</scope>
    <source>
        <strain evidence="2 3">CFH S0057</strain>
    </source>
</reference>